<proteinExistence type="inferred from homology"/>
<keyword evidence="6 13" id="KW-0378">Hydrolase</keyword>
<dbReference type="EC" id="3.4.22.-" evidence="13"/>
<evidence type="ECO:0000256" key="6">
    <source>
        <dbReference type="ARBA" id="ARBA00022801"/>
    </source>
</evidence>
<dbReference type="GO" id="GO:0000423">
    <property type="term" value="P:mitophagy"/>
    <property type="evidence" value="ECO:0007669"/>
    <property type="project" value="TreeGrafter"/>
</dbReference>
<evidence type="ECO:0000256" key="5">
    <source>
        <dbReference type="ARBA" id="ARBA00022670"/>
    </source>
</evidence>
<dbReference type="GeneID" id="9834086"/>
<dbReference type="InterPro" id="IPR005078">
    <property type="entry name" value="Peptidase_C54"/>
</dbReference>
<name>A0A090LZI7_OSTTA</name>
<evidence type="ECO:0000313" key="17">
    <source>
        <dbReference type="Proteomes" id="UP000009170"/>
    </source>
</evidence>
<dbReference type="GO" id="GO:0004197">
    <property type="term" value="F:cysteine-type endopeptidase activity"/>
    <property type="evidence" value="ECO:0007669"/>
    <property type="project" value="TreeGrafter"/>
</dbReference>
<accession>A0A090LZI7</accession>
<dbReference type="PANTHER" id="PTHR22624">
    <property type="entry name" value="CYSTEINE PROTEASE ATG4"/>
    <property type="match status" value="1"/>
</dbReference>
<dbReference type="Pfam" id="PF03416">
    <property type="entry name" value="Peptidase_C54"/>
    <property type="match status" value="1"/>
</dbReference>
<evidence type="ECO:0000256" key="7">
    <source>
        <dbReference type="ARBA" id="ARBA00022807"/>
    </source>
</evidence>
<protein>
    <recommendedName>
        <fullName evidence="13">Cysteine protease</fullName>
        <ecNumber evidence="13">3.4.22.-</ecNumber>
    </recommendedName>
</protein>
<comment type="function">
    <text evidence="12">Cysteine protease that plays a key role in autophagy by mediating both proteolytic activation and delipidation of ATG8 family proteins. The protease activity is required for proteolytic activation of ATG8 family proteins: cleaves the C-terminal amino acid of ATG8 proteins to reveal a C-terminal glycine. Exposure of the glycine at the C-terminus is essential for ATG8 proteins conjugation to phosphatidylethanolamine (PE) and insertion to membranes, which is necessary for autophagy. In addition to the protease activity, also mediates delipidation of PE-conjugated ATG8 proteins.</text>
</comment>
<dbReference type="SUPFAM" id="SSF54001">
    <property type="entry name" value="Cysteine proteinases"/>
    <property type="match status" value="1"/>
</dbReference>
<dbReference type="GO" id="GO:0034727">
    <property type="term" value="P:piecemeal microautophagy of the nucleus"/>
    <property type="evidence" value="ECO:0007669"/>
    <property type="project" value="TreeGrafter"/>
</dbReference>
<dbReference type="OrthoDB" id="2960936at2759"/>
<evidence type="ECO:0000256" key="1">
    <source>
        <dbReference type="ARBA" id="ARBA00004496"/>
    </source>
</evidence>
<dbReference type="EMBL" id="CAID01000004">
    <property type="protein sequence ID" value="CEF97395.1"/>
    <property type="molecule type" value="Genomic_DNA"/>
</dbReference>
<evidence type="ECO:0000256" key="11">
    <source>
        <dbReference type="ARBA" id="ARBA00038724"/>
    </source>
</evidence>
<dbReference type="FunCoup" id="A0A090LZI7">
    <property type="interactions" value="1689"/>
</dbReference>
<evidence type="ECO:0000259" key="15">
    <source>
        <dbReference type="Pfam" id="PF03416"/>
    </source>
</evidence>
<keyword evidence="8 13" id="KW-0653">Protein transport</keyword>
<evidence type="ECO:0000313" key="16">
    <source>
        <dbReference type="EMBL" id="CEF97395.1"/>
    </source>
</evidence>
<comment type="caution">
    <text evidence="16">The sequence shown here is derived from an EMBL/GenBank/DDBJ whole genome shotgun (WGS) entry which is preliminary data.</text>
</comment>
<evidence type="ECO:0000256" key="9">
    <source>
        <dbReference type="ARBA" id="ARBA00023006"/>
    </source>
</evidence>
<dbReference type="InParanoid" id="A0A090LZI7"/>
<dbReference type="RefSeq" id="XP_022838668.1">
    <property type="nucleotide sequence ID" value="XM_022984390.1"/>
</dbReference>
<comment type="subunit">
    <text evidence="11">Interacts with ATG8.</text>
</comment>
<dbReference type="PANTHER" id="PTHR22624:SF49">
    <property type="entry name" value="CYSTEINE PROTEASE"/>
    <property type="match status" value="1"/>
</dbReference>
<evidence type="ECO:0000256" key="12">
    <source>
        <dbReference type="ARBA" id="ARBA00045891"/>
    </source>
</evidence>
<keyword evidence="17" id="KW-1185">Reference proteome</keyword>
<gene>
    <name evidence="16" type="ORF">OT_ostta04g00060</name>
</gene>
<evidence type="ECO:0000256" key="4">
    <source>
        <dbReference type="ARBA" id="ARBA00022490"/>
    </source>
</evidence>
<evidence type="ECO:0000256" key="10">
    <source>
        <dbReference type="ARBA" id="ARBA00029362"/>
    </source>
</evidence>
<evidence type="ECO:0000256" key="8">
    <source>
        <dbReference type="ARBA" id="ARBA00022927"/>
    </source>
</evidence>
<evidence type="ECO:0000256" key="2">
    <source>
        <dbReference type="ARBA" id="ARBA00010958"/>
    </source>
</evidence>
<keyword evidence="7" id="KW-0788">Thiol protease</keyword>
<dbReference type="KEGG" id="ota:OT_ostta04g00060"/>
<dbReference type="GO" id="GO:0016485">
    <property type="term" value="P:protein processing"/>
    <property type="evidence" value="ECO:0007669"/>
    <property type="project" value="TreeGrafter"/>
</dbReference>
<dbReference type="InterPro" id="IPR046792">
    <property type="entry name" value="Peptidase_C54_cat"/>
</dbReference>
<feature type="domain" description="Peptidase C54 catalytic" evidence="15">
    <location>
        <begin position="113"/>
        <end position="415"/>
    </location>
</feature>
<reference evidence="17" key="1">
    <citation type="journal article" date="2006" name="Proc. Natl. Acad. Sci. U.S.A.">
        <title>Genome analysis of the smallest free-living eukaryote Ostreococcus tauri unveils many unique features.</title>
        <authorList>
            <person name="Derelle E."/>
            <person name="Ferraz C."/>
            <person name="Rombauts S."/>
            <person name="Rouze P."/>
            <person name="Worden A.Z."/>
            <person name="Robbens S."/>
            <person name="Partensky F."/>
            <person name="Degroeve S."/>
            <person name="Echeynie S."/>
            <person name="Cooke R."/>
            <person name="Saeys Y."/>
            <person name="Wuyts J."/>
            <person name="Jabbari K."/>
            <person name="Bowler C."/>
            <person name="Panaud O."/>
            <person name="Piegu B."/>
            <person name="Ball S.G."/>
            <person name="Ral J.-P."/>
            <person name="Bouget F.-Y."/>
            <person name="Piganeau G."/>
            <person name="De Baets B."/>
            <person name="Picard A."/>
            <person name="Delseny M."/>
            <person name="Demaille J."/>
            <person name="Van de Peer Y."/>
            <person name="Moreau H."/>
        </authorList>
    </citation>
    <scope>NUCLEOTIDE SEQUENCE [LARGE SCALE GENOMIC DNA]</scope>
    <source>
        <strain evidence="17">OTTH 0595 / CCAP 157/2 / RCC745</strain>
    </source>
</reference>
<evidence type="ECO:0000256" key="14">
    <source>
        <dbReference type="SAM" id="MobiDB-lite"/>
    </source>
</evidence>
<dbReference type="STRING" id="70448.A0A090LZI7"/>
<reference evidence="16 17" key="2">
    <citation type="journal article" date="2014" name="BMC Genomics">
        <title>An improved genome of the model marine alga Ostreococcus tauri unfolds by assessing Illumina de novo assemblies.</title>
        <authorList>
            <person name="Blanc-Mathieu R."/>
            <person name="Verhelst B."/>
            <person name="Derelle E."/>
            <person name="Rombauts S."/>
            <person name="Bouget F.Y."/>
            <person name="Carre I."/>
            <person name="Chateau A."/>
            <person name="Eyre-Walker A."/>
            <person name="Grimsley N."/>
            <person name="Moreau H."/>
            <person name="Piegu B."/>
            <person name="Rivals E."/>
            <person name="Schackwitz W."/>
            <person name="Van de Peer Y."/>
            <person name="Piganeau G."/>
        </authorList>
    </citation>
    <scope>NUCLEOTIDE SEQUENCE [LARGE SCALE GENOMIC DNA]</scope>
    <source>
        <strain evidence="17">OTTH 0595 / CCAP 157/2 / RCC745</strain>
    </source>
</reference>
<feature type="region of interest" description="Disordered" evidence="14">
    <location>
        <begin position="1"/>
        <end position="41"/>
    </location>
</feature>
<keyword evidence="9 13" id="KW-0072">Autophagy</keyword>
<feature type="compositionally biased region" description="Basic and acidic residues" evidence="14">
    <location>
        <begin position="25"/>
        <end position="39"/>
    </location>
</feature>
<feature type="compositionally biased region" description="Polar residues" evidence="14">
    <location>
        <begin position="11"/>
        <end position="24"/>
    </location>
</feature>
<dbReference type="InterPro" id="IPR038765">
    <property type="entry name" value="Papain-like_cys_pep_sf"/>
</dbReference>
<organism evidence="16 17">
    <name type="scientific">Ostreococcus tauri</name>
    <name type="common">Marine green alga</name>
    <dbReference type="NCBI Taxonomy" id="70448"/>
    <lineage>
        <taxon>Eukaryota</taxon>
        <taxon>Viridiplantae</taxon>
        <taxon>Chlorophyta</taxon>
        <taxon>Mamiellophyceae</taxon>
        <taxon>Mamiellales</taxon>
        <taxon>Bathycoccaceae</taxon>
        <taxon>Ostreococcus</taxon>
    </lineage>
</organism>
<keyword evidence="5 13" id="KW-0645">Protease</keyword>
<keyword evidence="4 13" id="KW-0963">Cytoplasm</keyword>
<comment type="catalytic activity">
    <reaction evidence="10">
        <text>[protein]-C-terminal L-amino acid-glycyl-phosphatidylethanolamide + H2O = [protein]-C-terminal L-amino acid-glycine + a 1,2-diacyl-sn-glycero-3-phosphoethanolamine</text>
        <dbReference type="Rhea" id="RHEA:67548"/>
        <dbReference type="Rhea" id="RHEA-COMP:17323"/>
        <dbReference type="Rhea" id="RHEA-COMP:17324"/>
        <dbReference type="ChEBI" id="CHEBI:15377"/>
        <dbReference type="ChEBI" id="CHEBI:64612"/>
        <dbReference type="ChEBI" id="CHEBI:172940"/>
        <dbReference type="ChEBI" id="CHEBI:172941"/>
    </reaction>
    <physiologicalReaction direction="left-to-right" evidence="10">
        <dbReference type="Rhea" id="RHEA:67549"/>
    </physiologicalReaction>
</comment>
<evidence type="ECO:0000256" key="13">
    <source>
        <dbReference type="RuleBase" id="RU363115"/>
    </source>
</evidence>
<comment type="similarity">
    <text evidence="2 13">Belongs to the peptidase C54 family.</text>
</comment>
<dbReference type="GO" id="GO:0019786">
    <property type="term" value="F:protein-phosphatidylethanolamide deconjugating activity"/>
    <property type="evidence" value="ECO:0007669"/>
    <property type="project" value="InterPro"/>
</dbReference>
<keyword evidence="3" id="KW-0813">Transport</keyword>
<dbReference type="GO" id="GO:0000045">
    <property type="term" value="P:autophagosome assembly"/>
    <property type="evidence" value="ECO:0007669"/>
    <property type="project" value="TreeGrafter"/>
</dbReference>
<dbReference type="GO" id="GO:0035973">
    <property type="term" value="P:aggrephagy"/>
    <property type="evidence" value="ECO:0007669"/>
    <property type="project" value="TreeGrafter"/>
</dbReference>
<comment type="subcellular location">
    <subcellularLocation>
        <location evidence="1 13">Cytoplasm</location>
    </subcellularLocation>
</comment>
<dbReference type="GO" id="GO:0005737">
    <property type="term" value="C:cytoplasm"/>
    <property type="evidence" value="ECO:0007669"/>
    <property type="project" value="UniProtKB-SubCell"/>
</dbReference>
<dbReference type="AlphaFoldDB" id="A0A090LZI7"/>
<dbReference type="GO" id="GO:0015031">
    <property type="term" value="P:protein transport"/>
    <property type="evidence" value="ECO:0007669"/>
    <property type="project" value="UniProtKB-KW"/>
</dbReference>
<evidence type="ECO:0000256" key="3">
    <source>
        <dbReference type="ARBA" id="ARBA00022448"/>
    </source>
</evidence>
<dbReference type="Proteomes" id="UP000009170">
    <property type="component" value="Unassembled WGS sequence"/>
</dbReference>
<sequence>MVTFDDVAETRASSALEATTTSDANETRRKDDEIERGDDGDVIEPFGEKVRRFARVSRAAVAHHPRVRALGRLVTRKTLDDLPPDASLVMFGVTHWDRETSSGERSNEVGRREWERDWRSRCWMTYRRGFEALGRTKWCTDAGWGCTLRSAQMMLANALSIHSRGRHWRREVQLVAVHENETADDGSKSPAVSFLSGVVNKLKIPQSERTRAGSDAQEDILRLFADEVGAPFSIHRVCEKTTEWGAPPGRWFEPSVMCRAFEALVAEHDLGSELTVHVVSGREGEDGGVPTVDEAEVRAKSADVGKALLLFVPVVLGVGRTINARYLSQLRSMMAFKQSVGIVGGRPNSSLYLVGHSDDVFFYLDPHTVQVASSMVTMDFESYYCPTPLHVCGGDLDPTLALGFYCRDGDDVASLLVDIEALARVNATAPALAIRPADDRYKSISPRHAERASPSVPPTDIRDDEFADWTFV</sequence>